<dbReference type="VEuPathDB" id="MicrosporidiaDB:ECU05_0120"/>
<evidence type="ECO:0008006" key="3">
    <source>
        <dbReference type="Google" id="ProtNLM"/>
    </source>
</evidence>
<gene>
    <name evidence="2" type="ORF">ECU05_0120</name>
</gene>
<proteinExistence type="predicted"/>
<dbReference type="EMBL" id="KC513607">
    <property type="protein sequence ID" value="AGE95363.1"/>
    <property type="molecule type" value="Genomic_DNA"/>
</dbReference>
<evidence type="ECO:0000313" key="2">
    <source>
        <dbReference type="EMBL" id="AGE95363.1"/>
    </source>
</evidence>
<dbReference type="VEuPathDB" id="MicrosporidiaDB:AEWR_050070"/>
<feature type="transmembrane region" description="Helical" evidence="1">
    <location>
        <begin position="383"/>
        <end position="401"/>
    </location>
</feature>
<organism evidence="2">
    <name type="scientific">Encephalitozoon cuniculi</name>
    <name type="common">Microsporidian parasite</name>
    <dbReference type="NCBI Taxonomy" id="6035"/>
    <lineage>
        <taxon>Eukaryota</taxon>
        <taxon>Fungi</taxon>
        <taxon>Fungi incertae sedis</taxon>
        <taxon>Microsporidia</taxon>
        <taxon>Unikaryonidae</taxon>
        <taxon>Encephalitozoon</taxon>
    </lineage>
</organism>
<keyword evidence="1" id="KW-1133">Transmembrane helix</keyword>
<feature type="transmembrane region" description="Helical" evidence="1">
    <location>
        <begin position="526"/>
        <end position="547"/>
    </location>
</feature>
<reference evidence="2" key="1">
    <citation type="journal article" date="2013" name="Eukaryot. Cell">
        <title>Extremely Reduced Levels of Heterozygosity in the Vertebrate Pathogen Encephalitozoon cuniculi.</title>
        <authorList>
            <person name="Selman M."/>
            <person name="Sak B."/>
            <person name="Kvac M."/>
            <person name="Farinelli L."/>
            <person name="Weiss L.M."/>
            <person name="Corradi N."/>
        </authorList>
    </citation>
    <scope>NUCLEOTIDE SEQUENCE</scope>
</reference>
<accession>M1K3C2</accession>
<evidence type="ECO:0000256" key="1">
    <source>
        <dbReference type="SAM" id="Phobius"/>
    </source>
</evidence>
<name>M1K3C2_ENCCN</name>
<dbReference type="VEuPathDB" id="MicrosporidiaDB:AEWD_050070"/>
<sequence>MGNPKVNGILKIENVEITVEGREVCKSQRILAAGVCGITGLYNTLRDALIASLTIPAVPSTDLRLCGSISFGGSPMSYKELQKMMNPFVMFYSCESVQSSLEFVNFSKVNNMIDAFDLESIRKSAISGLTVSESRRWEAAISVASEAKIIVLRDFHSPYETTKKYLSFLGEYARNTGCLILVEVDFPLEYGLDGCITIGSDGFECANFYIEEEVRRYRRTLFENFLRETEVKHDSKKGRKENISDVSVEDFLDSPTDVSGSSGAIEHTLLENTANLIAPCCQNASEVDKYSAAPGLDASSDSAYLDVDAFKDDVVVHKIQSTGLLQSLERKAIWKEPMKNCYMSSLKALFAQYFCSVDIRLSLLLTRRKCVLEERRTKDFKKFIVSFLMHVYLAIILKFKASIFNDAAFGTTLTFSGAFQSLLEVFREWSVFAEKLVKKILTTSICTVANDALHIPSLFFTSAVSIGRETMVFIGKIRSYNWDLVDYKIISTGIYFIIFTRGGTMVNEERAQVHSQVNRIYSPGTYFFHIFIYLVLKTWIPVLLVSYILSFNFAPIFLITGTFTCSLLNLVLNLKLKYMFMCITLAFNLLYPLDEESFRKSFFLRYSESFNFLVACRQFPLAPLRERSILLYRLLRAFLFIYLFFCYRFSRIRA</sequence>
<feature type="transmembrane region" description="Helical" evidence="1">
    <location>
        <begin position="553"/>
        <end position="571"/>
    </location>
</feature>
<dbReference type="AlphaFoldDB" id="M1K3C2"/>
<dbReference type="VEuPathDB" id="MicrosporidiaDB:M970_050070"/>
<protein>
    <recommendedName>
        <fullName evidence="3">ABC transporter domain-containing protein</fullName>
    </recommendedName>
</protein>
<dbReference type="VEuPathDB" id="MicrosporidiaDB:AEWQ_050070"/>
<feature type="transmembrane region" description="Helical" evidence="1">
    <location>
        <begin position="629"/>
        <end position="649"/>
    </location>
</feature>
<keyword evidence="1" id="KW-0812">Transmembrane</keyword>
<keyword evidence="1" id="KW-0472">Membrane</keyword>